<dbReference type="EC" id="2.3.1.189" evidence="1"/>
<protein>
    <submittedName>
        <fullName evidence="1">Mycothiol acetyltransferase</fullName>
        <ecNumber evidence="1">2.3.1.189</ecNumber>
    </submittedName>
</protein>
<dbReference type="EMBL" id="LNIZ01000001">
    <property type="protein sequence ID" value="KTF04913.1"/>
    <property type="molecule type" value="Genomic_DNA"/>
</dbReference>
<evidence type="ECO:0000313" key="1">
    <source>
        <dbReference type="EMBL" id="KTF04913.1"/>
    </source>
</evidence>
<sequence length="321" mass="35364">MADWTWSALSAEDGPHVYAIIAAIEEADSAANRTTRHEVEGYFADSHAWRAQGVWEGEELVAFGLARTPAKNAGEHPITISGGVAPSWRSHGVGHNLLERQLRTAHDLATELGLDDALVQMYVDASQGALFEMATRFGFRANSRYVQMRRSLDVPATVTEVSSYIQIVKMGTDWVKDSRKAHNRVMAENEMSAMSGNAWAKRLEQMDEDLCLVAIDLFGDRPRLAGYVLASRFASGLDGHGVDNTVPDEGYIEEIVVLPEWRGKHVASNLLATAVERFRAAGLSYIGLDVTADGADSDLVTVFEHFDFTRVAETYIMTTRV</sequence>
<dbReference type="STRING" id="59561.AQZ59_00216"/>
<evidence type="ECO:0000313" key="2">
    <source>
        <dbReference type="Proteomes" id="UP000054404"/>
    </source>
</evidence>
<dbReference type="GO" id="GO:0035447">
    <property type="term" value="F:mycothiol synthase activity"/>
    <property type="evidence" value="ECO:0007669"/>
    <property type="project" value="UniProtKB-EC"/>
</dbReference>
<dbReference type="CDD" id="cd04301">
    <property type="entry name" value="NAT_SF"/>
    <property type="match status" value="1"/>
</dbReference>
<dbReference type="InterPro" id="IPR016181">
    <property type="entry name" value="Acyl_CoA_acyltransferase"/>
</dbReference>
<dbReference type="Pfam" id="PF00583">
    <property type="entry name" value="Acetyltransf_1"/>
    <property type="match status" value="1"/>
</dbReference>
<keyword evidence="2" id="KW-1185">Reference proteome</keyword>
<dbReference type="AlphaFoldDB" id="A0A0W1KLJ9"/>
<dbReference type="OrthoDB" id="9799092at2"/>
<comment type="caution">
    <text evidence="1">The sequence shown here is derived from an EMBL/GenBank/DDBJ whole genome shotgun (WGS) entry which is preliminary data.</text>
</comment>
<dbReference type="SUPFAM" id="SSF55729">
    <property type="entry name" value="Acyl-CoA N-acyltransferases (Nat)"/>
    <property type="match status" value="1"/>
</dbReference>
<dbReference type="Proteomes" id="UP000054404">
    <property type="component" value="Unassembled WGS sequence"/>
</dbReference>
<dbReference type="InterPro" id="IPR000182">
    <property type="entry name" value="GNAT_dom"/>
</dbReference>
<dbReference type="Gene3D" id="3.40.630.30">
    <property type="match status" value="1"/>
</dbReference>
<dbReference type="RefSeq" id="WP_062612331.1">
    <property type="nucleotide sequence ID" value="NZ_CALTZF010000001.1"/>
</dbReference>
<dbReference type="PROSITE" id="PS51186">
    <property type="entry name" value="GNAT"/>
    <property type="match status" value="1"/>
</dbReference>
<dbReference type="InterPro" id="IPR050276">
    <property type="entry name" value="MshD_Acetyltransferase"/>
</dbReference>
<dbReference type="PATRIC" id="fig|59561.3.peg.215"/>
<reference evidence="1 2" key="1">
    <citation type="submission" date="2015-11" db="EMBL/GenBank/DDBJ databases">
        <title>Draft Genome Sequence of the Type Strain Trueperella bernardiae LCDC 89-0504T, Isolated from Blood Culture.</title>
        <authorList>
            <person name="Bernier A.-M."/>
            <person name="Bernard K."/>
        </authorList>
    </citation>
    <scope>NUCLEOTIDE SEQUENCE [LARGE SCALE GENOMIC DNA]</scope>
    <source>
        <strain evidence="1 2">LCDC 89-0504</strain>
    </source>
</reference>
<keyword evidence="1" id="KW-0808">Transferase</keyword>
<accession>A0A0W1KLJ9</accession>
<gene>
    <name evidence="1" type="primary">mshD_3</name>
    <name evidence="1" type="ORF">AQZ59_00216</name>
</gene>
<proteinExistence type="predicted"/>
<name>A0A0W1KLJ9_9ACTO</name>
<organism evidence="1 2">
    <name type="scientific">Trueperella bernardiae</name>
    <dbReference type="NCBI Taxonomy" id="59561"/>
    <lineage>
        <taxon>Bacteria</taxon>
        <taxon>Bacillati</taxon>
        <taxon>Actinomycetota</taxon>
        <taxon>Actinomycetes</taxon>
        <taxon>Actinomycetales</taxon>
        <taxon>Actinomycetaceae</taxon>
        <taxon>Trueperella</taxon>
    </lineage>
</organism>
<dbReference type="PANTHER" id="PTHR43617">
    <property type="entry name" value="L-AMINO ACID N-ACETYLTRANSFERASE"/>
    <property type="match status" value="1"/>
</dbReference>
<dbReference type="PANTHER" id="PTHR43617:SF34">
    <property type="entry name" value="PUTATIVE-RELATED"/>
    <property type="match status" value="1"/>
</dbReference>
<keyword evidence="1" id="KW-0012">Acyltransferase</keyword>